<protein>
    <recommendedName>
        <fullName evidence="12">Trichome birefringence-like N-terminal domain-containing protein</fullName>
    </recommendedName>
</protein>
<keyword evidence="6" id="KW-0472">Membrane</keyword>
<evidence type="ECO:0000259" key="7">
    <source>
        <dbReference type="Pfam" id="PF13839"/>
    </source>
</evidence>
<keyword evidence="4" id="KW-0735">Signal-anchor</keyword>
<dbReference type="OrthoDB" id="1713585at2759"/>
<comment type="similarity">
    <text evidence="2">Belongs to the PC-esterase family. TBL subfamily.</text>
</comment>
<dbReference type="Pfam" id="PF22950">
    <property type="entry name" value="DUF7026"/>
    <property type="match status" value="1"/>
</dbReference>
<comment type="subcellular location">
    <subcellularLocation>
        <location evidence="1">Membrane</location>
        <topology evidence="1">Single-pass membrane protein</topology>
    </subcellularLocation>
</comment>
<dbReference type="Proteomes" id="UP000824120">
    <property type="component" value="Chromosome 2"/>
</dbReference>
<feature type="domain" description="DUF7026" evidence="9">
    <location>
        <begin position="509"/>
        <end position="558"/>
    </location>
</feature>
<accession>A0A9J6AL18</accession>
<feature type="domain" description="Trichome birefringence-like N-terminal" evidence="8">
    <location>
        <begin position="45"/>
        <end position="98"/>
    </location>
</feature>
<evidence type="ECO:0000256" key="3">
    <source>
        <dbReference type="ARBA" id="ARBA00022692"/>
    </source>
</evidence>
<keyword evidence="11" id="KW-1185">Reference proteome</keyword>
<sequence>MASKLTPKLFSWLILPTLLLIFLYSLSLPLYAPTSPKPKIPISPSCNLFKGKWVSDPNRRPIYDESCPFHRNAWNCLRNQRENMGRINSWKWKPDKCDLTRIDPVGFLGSMRNKNIGFVGDSLNENFLVSFLCTLRVADSTAKKWKRKGAWRGAYFPKFNVTVGYHRAVLLAKYEWQPKQLDDSNQDGLKGRYRVDVDIPADDWAQIGAFYNVLVFNTGHWWGFDKFPKETPLVFYKAGQLIQPPLEMFDGLKVVLENMIAFIEKELPEETLKFWRLQSPRHFQGGDWNQNGSCTVDGPLDELQLDLWFDPRYNGVNKEARRLNHLIEEVLKGTTIRSLDLTHLSEFRADAHPAIWLGKKDAVSVWGQDCMHWCLPGVPDTWVDILAQLITPHILETGGRGFEISPLRLFSHVPGALVRDYVFWCLLLGGKVEADFKPNGLEIHLLYPNRFPSQFTKSQTNWVPSMYTFKNQPKFHKVSCTNNDDMSDIDLASDFATEVGKMNTQMIQKEEALKKSKELLFVEFCNYTGLKSEEMKKKWKKFSEEEQWVLIKSFVLEWGAHFHPLSARSVKELVDEYLVENTSDFNSSSFFPGLKKLMGFSGDDNE</sequence>
<dbReference type="InterPro" id="IPR029962">
    <property type="entry name" value="TBL"/>
</dbReference>
<evidence type="ECO:0000313" key="10">
    <source>
        <dbReference type="EMBL" id="KAG5625336.1"/>
    </source>
</evidence>
<keyword evidence="3" id="KW-0812">Transmembrane</keyword>
<organism evidence="10 11">
    <name type="scientific">Solanum commersonii</name>
    <name type="common">Commerson's wild potato</name>
    <name type="synonym">Commerson's nightshade</name>
    <dbReference type="NCBI Taxonomy" id="4109"/>
    <lineage>
        <taxon>Eukaryota</taxon>
        <taxon>Viridiplantae</taxon>
        <taxon>Streptophyta</taxon>
        <taxon>Embryophyta</taxon>
        <taxon>Tracheophyta</taxon>
        <taxon>Spermatophyta</taxon>
        <taxon>Magnoliopsida</taxon>
        <taxon>eudicotyledons</taxon>
        <taxon>Gunneridae</taxon>
        <taxon>Pentapetalae</taxon>
        <taxon>asterids</taxon>
        <taxon>lamiids</taxon>
        <taxon>Solanales</taxon>
        <taxon>Solanaceae</taxon>
        <taxon>Solanoideae</taxon>
        <taxon>Solaneae</taxon>
        <taxon>Solanum</taxon>
    </lineage>
</organism>
<dbReference type="EMBL" id="JACXVP010000002">
    <property type="protein sequence ID" value="KAG5625336.1"/>
    <property type="molecule type" value="Genomic_DNA"/>
</dbReference>
<proteinExistence type="inferred from homology"/>
<name>A0A9J6AL18_SOLCO</name>
<reference evidence="10 11" key="1">
    <citation type="submission" date="2020-09" db="EMBL/GenBank/DDBJ databases">
        <title>De no assembly of potato wild relative species, Solanum commersonii.</title>
        <authorList>
            <person name="Cho K."/>
        </authorList>
    </citation>
    <scope>NUCLEOTIDE SEQUENCE [LARGE SCALE GENOMIC DNA]</scope>
    <source>
        <strain evidence="10">LZ3.2</strain>
        <tissue evidence="10">Leaf</tissue>
    </source>
</reference>
<evidence type="ECO:0000256" key="1">
    <source>
        <dbReference type="ARBA" id="ARBA00004167"/>
    </source>
</evidence>
<dbReference type="GO" id="GO:0016413">
    <property type="term" value="F:O-acetyltransferase activity"/>
    <property type="evidence" value="ECO:0007669"/>
    <property type="project" value="InterPro"/>
</dbReference>
<evidence type="ECO:0000256" key="6">
    <source>
        <dbReference type="ARBA" id="ARBA00023136"/>
    </source>
</evidence>
<evidence type="ECO:0000313" key="11">
    <source>
        <dbReference type="Proteomes" id="UP000824120"/>
    </source>
</evidence>
<dbReference type="Pfam" id="PF13839">
    <property type="entry name" value="PC-Esterase"/>
    <property type="match status" value="1"/>
</dbReference>
<dbReference type="PANTHER" id="PTHR32285">
    <property type="entry name" value="PROTEIN TRICHOME BIREFRINGENCE-LIKE 9-RELATED"/>
    <property type="match status" value="1"/>
</dbReference>
<comment type="caution">
    <text evidence="10">The sequence shown here is derived from an EMBL/GenBank/DDBJ whole genome shotgun (WGS) entry which is preliminary data.</text>
</comment>
<dbReference type="Pfam" id="PF14416">
    <property type="entry name" value="PMR5N"/>
    <property type="match status" value="1"/>
</dbReference>
<evidence type="ECO:0000256" key="2">
    <source>
        <dbReference type="ARBA" id="ARBA00007727"/>
    </source>
</evidence>
<dbReference type="GO" id="GO:0005794">
    <property type="term" value="C:Golgi apparatus"/>
    <property type="evidence" value="ECO:0007669"/>
    <property type="project" value="TreeGrafter"/>
</dbReference>
<dbReference type="InterPro" id="IPR054290">
    <property type="entry name" value="DUF7026"/>
</dbReference>
<dbReference type="InterPro" id="IPR026057">
    <property type="entry name" value="TBL_C"/>
</dbReference>
<dbReference type="AlphaFoldDB" id="A0A9J6AL18"/>
<evidence type="ECO:0000259" key="8">
    <source>
        <dbReference type="Pfam" id="PF14416"/>
    </source>
</evidence>
<evidence type="ECO:0000256" key="5">
    <source>
        <dbReference type="ARBA" id="ARBA00022989"/>
    </source>
</evidence>
<dbReference type="InterPro" id="IPR025846">
    <property type="entry name" value="TBL_N"/>
</dbReference>
<keyword evidence="5" id="KW-1133">Transmembrane helix</keyword>
<feature type="domain" description="Trichome birefringence-like C-terminal" evidence="7">
    <location>
        <begin position="99"/>
        <end position="388"/>
    </location>
</feature>
<evidence type="ECO:0008006" key="12">
    <source>
        <dbReference type="Google" id="ProtNLM"/>
    </source>
</evidence>
<dbReference type="GO" id="GO:0016020">
    <property type="term" value="C:membrane"/>
    <property type="evidence" value="ECO:0007669"/>
    <property type="project" value="UniProtKB-SubCell"/>
</dbReference>
<evidence type="ECO:0000259" key="9">
    <source>
        <dbReference type="Pfam" id="PF22950"/>
    </source>
</evidence>
<dbReference type="PANTHER" id="PTHR32285:SF23">
    <property type="entry name" value="PROTEIN TRICHOME BIREFRINGENCE-LIKE 12"/>
    <property type="match status" value="1"/>
</dbReference>
<gene>
    <name evidence="10" type="ORF">H5410_010554</name>
</gene>
<evidence type="ECO:0000256" key="4">
    <source>
        <dbReference type="ARBA" id="ARBA00022968"/>
    </source>
</evidence>